<comment type="caution">
    <text evidence="7">The sequence shown here is derived from an EMBL/GenBank/DDBJ whole genome shotgun (WGS) entry which is preliminary data.</text>
</comment>
<dbReference type="Pfam" id="PF04433">
    <property type="entry name" value="SWIRM"/>
    <property type="match status" value="1"/>
</dbReference>
<dbReference type="Gene3D" id="1.10.10.10">
    <property type="entry name" value="Winged helix-like DNA-binding domain superfamily/Winged helix DNA-binding domain"/>
    <property type="match status" value="1"/>
</dbReference>
<keyword evidence="8" id="KW-1185">Reference proteome</keyword>
<evidence type="ECO:0000256" key="3">
    <source>
        <dbReference type="SAM" id="Coils"/>
    </source>
</evidence>
<organism evidence="7 8">
    <name type="scientific">Stephanodiscus triporus</name>
    <dbReference type="NCBI Taxonomy" id="2934178"/>
    <lineage>
        <taxon>Eukaryota</taxon>
        <taxon>Sar</taxon>
        <taxon>Stramenopiles</taxon>
        <taxon>Ochrophyta</taxon>
        <taxon>Bacillariophyta</taxon>
        <taxon>Coscinodiscophyceae</taxon>
        <taxon>Thalassiosirophycidae</taxon>
        <taxon>Stephanodiscales</taxon>
        <taxon>Stephanodiscaceae</taxon>
        <taxon>Stephanodiscus</taxon>
    </lineage>
</organism>
<feature type="domain" description="Chromo" evidence="6">
    <location>
        <begin position="1"/>
        <end position="375"/>
    </location>
</feature>
<dbReference type="InterPro" id="IPR036388">
    <property type="entry name" value="WH-like_DNA-bd_sf"/>
</dbReference>
<evidence type="ECO:0000313" key="7">
    <source>
        <dbReference type="EMBL" id="KAL3777355.1"/>
    </source>
</evidence>
<evidence type="ECO:0000256" key="4">
    <source>
        <dbReference type="SAM" id="MobiDB-lite"/>
    </source>
</evidence>
<dbReference type="Pfam" id="PF16496">
    <property type="entry name" value="SWIRM-assoc_2"/>
    <property type="match status" value="1"/>
</dbReference>
<gene>
    <name evidence="7" type="ORF">ACHAW5_002632</name>
</gene>
<evidence type="ECO:0008006" key="9">
    <source>
        <dbReference type="Google" id="ProtNLM"/>
    </source>
</evidence>
<keyword evidence="1" id="KW-0805">Transcription regulation</keyword>
<feature type="compositionally biased region" description="Low complexity" evidence="4">
    <location>
        <begin position="423"/>
        <end position="440"/>
    </location>
</feature>
<dbReference type="SUPFAM" id="SSF46689">
    <property type="entry name" value="Homeodomain-like"/>
    <property type="match status" value="1"/>
</dbReference>
<feature type="compositionally biased region" description="Acidic residues" evidence="4">
    <location>
        <begin position="266"/>
        <end position="279"/>
    </location>
</feature>
<dbReference type="InterPro" id="IPR049898">
    <property type="entry name" value="MARR_BRCT_CHROMO"/>
</dbReference>
<evidence type="ECO:0000313" key="8">
    <source>
        <dbReference type="Proteomes" id="UP001530315"/>
    </source>
</evidence>
<keyword evidence="2" id="KW-0804">Transcription</keyword>
<feature type="compositionally biased region" description="Gly residues" evidence="4">
    <location>
        <begin position="281"/>
        <end position="290"/>
    </location>
</feature>
<feature type="domain" description="SWIRM" evidence="5">
    <location>
        <begin position="1022"/>
        <end position="1119"/>
    </location>
</feature>
<feature type="region of interest" description="Disordered" evidence="4">
    <location>
        <begin position="379"/>
        <end position="488"/>
    </location>
</feature>
<reference evidence="7 8" key="1">
    <citation type="submission" date="2024-10" db="EMBL/GenBank/DDBJ databases">
        <title>Updated reference genomes for cyclostephanoid diatoms.</title>
        <authorList>
            <person name="Roberts W.R."/>
            <person name="Alverson A.J."/>
        </authorList>
    </citation>
    <scope>NUCLEOTIDE SEQUENCE [LARGE SCALE GENOMIC DNA]</scope>
    <source>
        <strain evidence="7 8">AJA276-08</strain>
    </source>
</reference>
<keyword evidence="3" id="KW-0175">Coiled coil</keyword>
<name>A0ABD3NN00_9STRA</name>
<evidence type="ECO:0000259" key="6">
    <source>
        <dbReference type="PROSITE" id="PS52032"/>
    </source>
</evidence>
<feature type="coiled-coil region" evidence="3">
    <location>
        <begin position="1277"/>
        <end position="1304"/>
    </location>
</feature>
<dbReference type="InterPro" id="IPR032450">
    <property type="entry name" value="SMARCC_N"/>
</dbReference>
<dbReference type="PROSITE" id="PS52032">
    <property type="entry name" value="MARR_BRCT_CHROMO"/>
    <property type="match status" value="1"/>
</dbReference>
<dbReference type="InterPro" id="IPR009057">
    <property type="entry name" value="Homeodomain-like_sf"/>
</dbReference>
<evidence type="ECO:0000259" key="5">
    <source>
        <dbReference type="PROSITE" id="PS50934"/>
    </source>
</evidence>
<feature type="region of interest" description="Disordered" evidence="4">
    <location>
        <begin position="196"/>
        <end position="250"/>
    </location>
</feature>
<dbReference type="Pfam" id="PF16495">
    <property type="entry name" value="SWIRM-assoc_1"/>
    <property type="match status" value="1"/>
</dbReference>
<dbReference type="InterPro" id="IPR007526">
    <property type="entry name" value="SWIRM"/>
</dbReference>
<dbReference type="InterPro" id="IPR032451">
    <property type="entry name" value="SMARCC_C"/>
</dbReference>
<evidence type="ECO:0000256" key="1">
    <source>
        <dbReference type="ARBA" id="ARBA00023015"/>
    </source>
</evidence>
<feature type="compositionally biased region" description="Basic and acidic residues" evidence="4">
    <location>
        <begin position="209"/>
        <end position="220"/>
    </location>
</feature>
<sequence length="1329" mass="141325">MAFQPITYAGQYPPLKPRSSSDVASFAAMHSSLRRSLPELAREGDRILNEEMLARFVDGVARFQREHLGRKSKSRYWPALRLPSPFLSDRKTYPNGPLGVMVLSAFRIKQVSAWRNFNFDNPKLFDDNVSMIKRMESDLIDRGYLRRPVVYFDSSVERGLGKDELRRLIKIALRFGAKVEQEEASVRSGRVTHVVAYDPEEHDADDVIAEERERERRNDAANRAGVGGGGGHEDDEDGGDGGGGGDSSYPSEKKFLRTLAVVDAPASDDDDEEDEDDDGAGAPGSGGGGRRTTRRMALVHWWYHPSSYDEWLPADEVSGAVEGEVNHGILPNGGQCVVGCKFVRDVERFNEWGVEADYAVMEYERKVDCLRPRGTGEDVVTAKKSGVGGKRAAASADDDDEGEGDGAAKRRRTGKDGADVDVDVGTGDSSSHVAAPSSSSRKSKSKNSGGQIKASPGAGCGNNRRPTSERRGGGGGGMNPRGILTGLRGPRGEVLRRTVHDGALRVEDGANAVIRDALADYLLGNSAGGKNSSTTTPTPTLAARPEWRKLLPATGFVRPSVDASLGRMIVTELTLAEEGGSSTTFDDAADAGATKPTLAVNRAVPVLIPVEETVDAVNAVVAGCGGEEPMTMRGGGSEEDSGGDQTWQRQQEMAEVVNVAMPAADGESNNVAVVRRPELQHPAFEGSETLDAATEDADDFGMAGGESVVDSSSIADPCEDPPAKLEEDAMQVEEEVAAATAPEEIIREEVAAIQAEEQQPKEMPASEDVVDTIDATDAGEDIPDELQEDAMQLEGNPASLSLAESAQEELVAPTNDEPPEELPTGAHQEIDSPPPVADDGVPCAGAEGEPLAPSPETKLTEVDLPAAVAAEAAPEAMEASTMETTPDAIAPLEQGRAATNDVTSIVVAGKQTSDAIPTAATEITTAQSHPAAATVDSIVASNFVTQVSSSTALTAVAPVTAEETPSKTMVAAVESSNNAAKADSTKSSSDSIVLCQVVSLPPNTHLSNTLIHKPQSNKGDSKNGPDRPSWYHPTKPSEFEKRLLPEWFNCTAPHRTEFTYIATRENILSLAKHNTQQFITTTAIRRSVTGDAGSLLRLHKFLMDFGLLNGGQIGETAPGDAVLRGLHTAGGSFAGSKRKHSSAMSWTSDRIHSLEASVVKYVSKNTVGGSSDQVNLVVNWEAVASDVGGGATASDCQSAFINPPAEEVKTAISSNNSVFSHILDGVHPDVLKAVVQTSLQATNDIKEARNASFVAVMASAAAQNGAQIESEIENTLMDIVDQRLQRLENRVALLDDVEALLEAERVSLELERRDMYTARCRHWFGDGSS</sequence>
<feature type="compositionally biased region" description="Polar residues" evidence="4">
    <location>
        <begin position="1006"/>
        <end position="1018"/>
    </location>
</feature>
<evidence type="ECO:0000256" key="2">
    <source>
        <dbReference type="ARBA" id="ARBA00023163"/>
    </source>
</evidence>
<feature type="region of interest" description="Disordered" evidence="4">
    <location>
        <begin position="265"/>
        <end position="291"/>
    </location>
</feature>
<accession>A0ABD3NN00</accession>
<protein>
    <recommendedName>
        <fullName evidence="9">SWIRM domain-containing protein</fullName>
    </recommendedName>
</protein>
<feature type="region of interest" description="Disordered" evidence="4">
    <location>
        <begin position="1006"/>
        <end position="1035"/>
    </location>
</feature>
<dbReference type="PROSITE" id="PS50934">
    <property type="entry name" value="SWIRM"/>
    <property type="match status" value="1"/>
</dbReference>
<dbReference type="EMBL" id="JALLAZ020001295">
    <property type="protein sequence ID" value="KAL3777355.1"/>
    <property type="molecule type" value="Genomic_DNA"/>
</dbReference>
<proteinExistence type="predicted"/>
<feature type="compositionally biased region" description="Acidic residues" evidence="4">
    <location>
        <begin position="198"/>
        <end position="208"/>
    </location>
</feature>
<feature type="region of interest" description="Disordered" evidence="4">
    <location>
        <begin position="804"/>
        <end position="840"/>
    </location>
</feature>
<dbReference type="Proteomes" id="UP001530315">
    <property type="component" value="Unassembled WGS sequence"/>
</dbReference>